<reference evidence="1 2" key="1">
    <citation type="submission" date="2012-06" db="EMBL/GenBank/DDBJ databases">
        <title>Complete genome of Terriglobus roseus DSM 18391.</title>
        <authorList>
            <consortium name="US DOE Joint Genome Institute (JGI-PGF)"/>
            <person name="Lucas S."/>
            <person name="Copeland A."/>
            <person name="Lapidus A."/>
            <person name="Glavina del Rio T."/>
            <person name="Dalin E."/>
            <person name="Tice H."/>
            <person name="Bruce D."/>
            <person name="Goodwin L."/>
            <person name="Pitluck S."/>
            <person name="Peters L."/>
            <person name="Mikhailova N."/>
            <person name="Munk A.C.C."/>
            <person name="Kyrpides N."/>
            <person name="Mavromatis K."/>
            <person name="Ivanova N."/>
            <person name="Brettin T."/>
            <person name="Detter J.C."/>
            <person name="Han C."/>
            <person name="Larimer F."/>
            <person name="Land M."/>
            <person name="Hauser L."/>
            <person name="Markowitz V."/>
            <person name="Cheng J.-F."/>
            <person name="Hugenholtz P."/>
            <person name="Woyke T."/>
            <person name="Wu D."/>
            <person name="Brambilla E."/>
            <person name="Klenk H.-P."/>
            <person name="Eisen J.A."/>
        </authorList>
    </citation>
    <scope>NUCLEOTIDE SEQUENCE [LARGE SCALE GENOMIC DNA]</scope>
    <source>
        <strain evidence="2">DSM 18391 / NRRL B-41598 / KBS 63</strain>
    </source>
</reference>
<organism evidence="1 2">
    <name type="scientific">Terriglobus roseus (strain DSM 18391 / NRRL B-41598 / KBS 63)</name>
    <dbReference type="NCBI Taxonomy" id="926566"/>
    <lineage>
        <taxon>Bacteria</taxon>
        <taxon>Pseudomonadati</taxon>
        <taxon>Acidobacteriota</taxon>
        <taxon>Terriglobia</taxon>
        <taxon>Terriglobales</taxon>
        <taxon>Acidobacteriaceae</taxon>
        <taxon>Terriglobus</taxon>
    </lineage>
</organism>
<name>I3ZBF7_TERRK</name>
<dbReference type="KEGG" id="trs:Terro_0226"/>
<evidence type="ECO:0008006" key="3">
    <source>
        <dbReference type="Google" id="ProtNLM"/>
    </source>
</evidence>
<dbReference type="SUPFAM" id="SSF49464">
    <property type="entry name" value="Carboxypeptidase regulatory domain-like"/>
    <property type="match status" value="1"/>
</dbReference>
<dbReference type="EMBL" id="CP003379">
    <property type="protein sequence ID" value="AFL86575.1"/>
    <property type="molecule type" value="Genomic_DNA"/>
</dbReference>
<dbReference type="Pfam" id="PF13620">
    <property type="entry name" value="CarboxypepD_reg"/>
    <property type="match status" value="1"/>
</dbReference>
<evidence type="ECO:0000313" key="1">
    <source>
        <dbReference type="EMBL" id="AFL86575.1"/>
    </source>
</evidence>
<dbReference type="AlphaFoldDB" id="I3ZBF7"/>
<evidence type="ECO:0000313" key="2">
    <source>
        <dbReference type="Proteomes" id="UP000006056"/>
    </source>
</evidence>
<gene>
    <name evidence="1" type="ordered locus">Terro_0226</name>
</gene>
<sequence length="99" mass="11383">MLDVQYTRNAPRNITGTVHDGGNEPLRGAVVQVEQEGTMTIQSYVTDERGTYRIRNLSSTMDYQVWATFRGHHSKHFEISKFDKQADREIPLVIDLTKD</sequence>
<dbReference type="Gene3D" id="2.60.40.1120">
    <property type="entry name" value="Carboxypeptidase-like, regulatory domain"/>
    <property type="match status" value="1"/>
</dbReference>
<dbReference type="Proteomes" id="UP000006056">
    <property type="component" value="Chromosome"/>
</dbReference>
<proteinExistence type="predicted"/>
<keyword evidence="2" id="KW-1185">Reference proteome</keyword>
<accession>I3ZBF7</accession>
<protein>
    <recommendedName>
        <fullName evidence="3">Carboxypeptidase regulatory-like domain-containing protein</fullName>
    </recommendedName>
</protein>
<dbReference type="eggNOG" id="ENOG502ZSJ4">
    <property type="taxonomic scope" value="Bacteria"/>
</dbReference>
<dbReference type="HOGENOM" id="CLU_2319147_0_0_0"/>
<dbReference type="InterPro" id="IPR008969">
    <property type="entry name" value="CarboxyPept-like_regulatory"/>
</dbReference>